<evidence type="ECO:0000256" key="4">
    <source>
        <dbReference type="ARBA" id="ARBA00022553"/>
    </source>
</evidence>
<evidence type="ECO:0000256" key="5">
    <source>
        <dbReference type="ARBA" id="ARBA00022603"/>
    </source>
</evidence>
<evidence type="ECO:0000256" key="8">
    <source>
        <dbReference type="ARBA" id="ARBA00022763"/>
    </source>
</evidence>
<protein>
    <recommendedName>
        <fullName evidence="3">methylated-DNA--[protein]-cysteine S-methyltransferase</fullName>
        <ecNumber evidence="3">2.1.1.63</ecNumber>
    </recommendedName>
</protein>
<dbReference type="AlphaFoldDB" id="A0A2R8BIH1"/>
<evidence type="ECO:0000256" key="14">
    <source>
        <dbReference type="PIRSR" id="PIRSR000409-1"/>
    </source>
</evidence>
<dbReference type="RefSeq" id="WP_108829771.1">
    <property type="nucleotide sequence ID" value="NZ_OMOR01000001.1"/>
</dbReference>
<dbReference type="PROSITE" id="PS01124">
    <property type="entry name" value="HTH_ARAC_FAMILY_2"/>
    <property type="match status" value="1"/>
</dbReference>
<dbReference type="Gene3D" id="3.30.160.70">
    <property type="entry name" value="Methylated DNA-protein cysteine methyltransferase domain"/>
    <property type="match status" value="1"/>
</dbReference>
<dbReference type="InterPro" id="IPR001497">
    <property type="entry name" value="MethylDNA_cys_MeTrfase_AS"/>
</dbReference>
<comment type="catalytic activity">
    <reaction evidence="13">
        <text>a 6-O-methyl-2'-deoxyguanosine in DNA + L-cysteinyl-[protein] = S-methyl-L-cysteinyl-[protein] + a 2'-deoxyguanosine in DNA</text>
        <dbReference type="Rhea" id="RHEA:24000"/>
        <dbReference type="Rhea" id="RHEA-COMP:10131"/>
        <dbReference type="Rhea" id="RHEA-COMP:10132"/>
        <dbReference type="Rhea" id="RHEA-COMP:11367"/>
        <dbReference type="Rhea" id="RHEA-COMP:11368"/>
        <dbReference type="ChEBI" id="CHEBI:29950"/>
        <dbReference type="ChEBI" id="CHEBI:82612"/>
        <dbReference type="ChEBI" id="CHEBI:85445"/>
        <dbReference type="ChEBI" id="CHEBI:85448"/>
        <dbReference type="EC" id="2.1.1.63"/>
    </reaction>
</comment>
<dbReference type="InterPro" id="IPR036388">
    <property type="entry name" value="WH-like_DNA-bd_sf"/>
</dbReference>
<dbReference type="SUPFAM" id="SSF53155">
    <property type="entry name" value="Methylated DNA-protein cysteine methyltransferase domain"/>
    <property type="match status" value="1"/>
</dbReference>
<keyword evidence="7 15" id="KW-0479">Metal-binding</keyword>
<organism evidence="17 18">
    <name type="scientific">Ascidiaceihabitans donghaensis</name>
    <dbReference type="NCBI Taxonomy" id="1510460"/>
    <lineage>
        <taxon>Bacteria</taxon>
        <taxon>Pseudomonadati</taxon>
        <taxon>Pseudomonadota</taxon>
        <taxon>Alphaproteobacteria</taxon>
        <taxon>Rhodobacterales</taxon>
        <taxon>Paracoccaceae</taxon>
        <taxon>Ascidiaceihabitans</taxon>
    </lineage>
</organism>
<evidence type="ECO:0000256" key="11">
    <source>
        <dbReference type="ARBA" id="ARBA00023159"/>
    </source>
</evidence>
<dbReference type="Pfam" id="PF12833">
    <property type="entry name" value="HTH_18"/>
    <property type="match status" value="1"/>
</dbReference>
<dbReference type="SUPFAM" id="SSF57884">
    <property type="entry name" value="Ada DNA repair protein, N-terminal domain (N-Ada 10)"/>
    <property type="match status" value="1"/>
</dbReference>
<comment type="similarity">
    <text evidence="2">Belongs to the MGMT family.</text>
</comment>
<feature type="binding site" evidence="15">
    <location>
        <position position="37"/>
    </location>
    <ligand>
        <name>Zn(2+)</name>
        <dbReference type="ChEBI" id="CHEBI:29105"/>
    </ligand>
</feature>
<evidence type="ECO:0000313" key="18">
    <source>
        <dbReference type="Proteomes" id="UP000244880"/>
    </source>
</evidence>
<evidence type="ECO:0000256" key="10">
    <source>
        <dbReference type="ARBA" id="ARBA00023125"/>
    </source>
</evidence>
<dbReference type="Gene3D" id="1.10.10.10">
    <property type="entry name" value="Winged helix-like DNA-binding domain superfamily/Winged helix DNA-binding domain"/>
    <property type="match status" value="1"/>
</dbReference>
<dbReference type="PROSITE" id="PS00374">
    <property type="entry name" value="MGMT"/>
    <property type="match status" value="1"/>
</dbReference>
<evidence type="ECO:0000256" key="3">
    <source>
        <dbReference type="ARBA" id="ARBA00011918"/>
    </source>
</evidence>
<evidence type="ECO:0000256" key="12">
    <source>
        <dbReference type="ARBA" id="ARBA00023204"/>
    </source>
</evidence>
<feature type="active site" description="Nucleophile; methyl group acceptor from methylphosphotriester" evidence="14">
    <location>
        <position position="37"/>
    </location>
</feature>
<keyword evidence="9 15" id="KW-0862">Zinc</keyword>
<dbReference type="GO" id="GO:0006281">
    <property type="term" value="P:DNA repair"/>
    <property type="evidence" value="ECO:0007669"/>
    <property type="project" value="UniProtKB-KW"/>
</dbReference>
<keyword evidence="8" id="KW-0227">DNA damage</keyword>
<comment type="catalytic activity">
    <reaction evidence="1">
        <text>a 4-O-methyl-thymidine in DNA + L-cysteinyl-[protein] = a thymidine in DNA + S-methyl-L-cysteinyl-[protein]</text>
        <dbReference type="Rhea" id="RHEA:53428"/>
        <dbReference type="Rhea" id="RHEA-COMP:10131"/>
        <dbReference type="Rhea" id="RHEA-COMP:10132"/>
        <dbReference type="Rhea" id="RHEA-COMP:13555"/>
        <dbReference type="Rhea" id="RHEA-COMP:13556"/>
        <dbReference type="ChEBI" id="CHEBI:29950"/>
        <dbReference type="ChEBI" id="CHEBI:82612"/>
        <dbReference type="ChEBI" id="CHEBI:137386"/>
        <dbReference type="ChEBI" id="CHEBI:137387"/>
        <dbReference type="EC" id="2.1.1.63"/>
    </reaction>
</comment>
<dbReference type="Pfam" id="PF02805">
    <property type="entry name" value="Ada_Zn_binding"/>
    <property type="match status" value="1"/>
</dbReference>
<keyword evidence="18" id="KW-1185">Reference proteome</keyword>
<dbReference type="PANTHER" id="PTHR10815:SF5">
    <property type="entry name" value="METHYLATED-DNA--PROTEIN-CYSTEINE METHYLTRANSFERASE"/>
    <property type="match status" value="1"/>
</dbReference>
<dbReference type="GO" id="GO:0003908">
    <property type="term" value="F:methylated-DNA-[protein]-cysteine S-methyltransferase activity"/>
    <property type="evidence" value="ECO:0007669"/>
    <property type="project" value="UniProtKB-EC"/>
</dbReference>
<dbReference type="InterPro" id="IPR014048">
    <property type="entry name" value="MethylDNA_cys_MeTrfase_DNA-bd"/>
</dbReference>
<feature type="binding site" evidence="15">
    <location>
        <position position="68"/>
    </location>
    <ligand>
        <name>Zn(2+)</name>
        <dbReference type="ChEBI" id="CHEBI:29105"/>
    </ligand>
</feature>
<keyword evidence="12" id="KW-0234">DNA repair</keyword>
<dbReference type="PANTHER" id="PTHR10815">
    <property type="entry name" value="METHYLATED-DNA--PROTEIN-CYSTEINE METHYLTRANSFERASE"/>
    <property type="match status" value="1"/>
</dbReference>
<dbReference type="Pfam" id="PF01035">
    <property type="entry name" value="DNA_binding_1"/>
    <property type="match status" value="1"/>
</dbReference>
<evidence type="ECO:0000256" key="9">
    <source>
        <dbReference type="ARBA" id="ARBA00022833"/>
    </source>
</evidence>
<keyword evidence="6" id="KW-0808">Transferase</keyword>
<feature type="binding site" evidence="15">
    <location>
        <position position="41"/>
    </location>
    <ligand>
        <name>Zn(2+)</name>
        <dbReference type="ChEBI" id="CHEBI:29105"/>
    </ligand>
</feature>
<dbReference type="SMART" id="SM00342">
    <property type="entry name" value="HTH_ARAC"/>
    <property type="match status" value="1"/>
</dbReference>
<dbReference type="PIRSF" id="PIRSF000409">
    <property type="entry name" value="Ada"/>
    <property type="match status" value="1"/>
</dbReference>
<evidence type="ECO:0000256" key="1">
    <source>
        <dbReference type="ARBA" id="ARBA00001286"/>
    </source>
</evidence>
<feature type="domain" description="HTH araC/xylS-type" evidence="16">
    <location>
        <begin position="105"/>
        <end position="181"/>
    </location>
</feature>
<name>A0A2R8BIH1_9RHOB</name>
<keyword evidence="11" id="KW-0010">Activator</keyword>
<evidence type="ECO:0000256" key="6">
    <source>
        <dbReference type="ARBA" id="ARBA00022679"/>
    </source>
</evidence>
<dbReference type="Pfam" id="PF02870">
    <property type="entry name" value="Methyltransf_1N"/>
    <property type="match status" value="1"/>
</dbReference>
<dbReference type="GO" id="GO:0003700">
    <property type="term" value="F:DNA-binding transcription factor activity"/>
    <property type="evidence" value="ECO:0007669"/>
    <property type="project" value="InterPro"/>
</dbReference>
<dbReference type="InterPro" id="IPR018060">
    <property type="entry name" value="HTH_AraC"/>
</dbReference>
<proteinExistence type="inferred from homology"/>
<evidence type="ECO:0000313" key="17">
    <source>
        <dbReference type="EMBL" id="SPH22877.1"/>
    </source>
</evidence>
<comment type="cofactor">
    <cofactor evidence="15">
        <name>Zn(2+)</name>
        <dbReference type="ChEBI" id="CHEBI:29105"/>
    </cofactor>
    <text evidence="15">Binds 1 zinc ion per subunit.</text>
</comment>
<evidence type="ECO:0000259" key="16">
    <source>
        <dbReference type="PROSITE" id="PS01124"/>
    </source>
</evidence>
<sequence>MLFTLPSDATLYDALIARDPAYDGRAFVGVRSTGVFCRLTCPARKPKAENCSFHDSPTACIDAGFRPCNRCHPMHALVPDDPAVQDLLTRLDNAPTRRWSETDVKALGHDPSTIRRAFKRHFGTTFLDLARARRLQAGFTTLADGGRVIDAQLEAGFDSPSAFRKAFAAMIGLPPGGFQKSALLKADWFQTVLGPMIGVADNTHLHLLEFADRKALPAELKRLVTSTKSGVAIGSTPPLEQVKQELQSYFGGQNATFTTPLALHGTPFTKDVWRALQTIPAGHTRSYAALAETIQRPTATRAVARANGANQIAILIPCHRVIGADGALTGYGGGVWRKRKLIDLERQYL</sequence>
<dbReference type="GO" id="GO:0008270">
    <property type="term" value="F:zinc ion binding"/>
    <property type="evidence" value="ECO:0007669"/>
    <property type="project" value="InterPro"/>
</dbReference>
<feature type="active site" description="Nucleophile; methyl group acceptor from either O6-methylguanine or O4-methylthymine" evidence="14">
    <location>
        <position position="318"/>
    </location>
</feature>
<accession>A0A2R8BIH1</accession>
<dbReference type="Gene3D" id="3.40.10.10">
    <property type="entry name" value="DNA Methylphosphotriester Repair Domain"/>
    <property type="match status" value="1"/>
</dbReference>
<dbReference type="InterPro" id="IPR036217">
    <property type="entry name" value="MethylDNA_cys_MeTrfase_DNAb"/>
</dbReference>
<dbReference type="GO" id="GO:0043565">
    <property type="term" value="F:sequence-specific DNA binding"/>
    <property type="evidence" value="ECO:0007669"/>
    <property type="project" value="InterPro"/>
</dbReference>
<dbReference type="EC" id="2.1.1.63" evidence="3"/>
<evidence type="ECO:0000256" key="13">
    <source>
        <dbReference type="ARBA" id="ARBA00049348"/>
    </source>
</evidence>
<keyword evidence="4" id="KW-0597">Phosphoprotein</keyword>
<dbReference type="InterPro" id="IPR016221">
    <property type="entry name" value="Bifunct_regulatory_prot_Ada"/>
</dbReference>
<dbReference type="InterPro" id="IPR008332">
    <property type="entry name" value="MethylG_MeTrfase_N"/>
</dbReference>
<reference evidence="17 18" key="1">
    <citation type="submission" date="2018-03" db="EMBL/GenBank/DDBJ databases">
        <authorList>
            <person name="Keele B.F."/>
        </authorList>
    </citation>
    <scope>NUCLEOTIDE SEQUENCE [LARGE SCALE GENOMIC DNA]</scope>
    <source>
        <strain evidence="17 18">CECT 8599</strain>
    </source>
</reference>
<keyword evidence="5" id="KW-0489">Methyltransferase</keyword>
<dbReference type="NCBIfam" id="TIGR00589">
    <property type="entry name" value="ogt"/>
    <property type="match status" value="1"/>
</dbReference>
<dbReference type="CDD" id="cd06445">
    <property type="entry name" value="ATase"/>
    <property type="match status" value="1"/>
</dbReference>
<feature type="binding site" evidence="15">
    <location>
        <position position="71"/>
    </location>
    <ligand>
        <name>Zn(2+)</name>
        <dbReference type="ChEBI" id="CHEBI:29105"/>
    </ligand>
</feature>
<dbReference type="InterPro" id="IPR035451">
    <property type="entry name" value="Ada-like_dom_sf"/>
</dbReference>
<dbReference type="Gene3D" id="1.10.10.60">
    <property type="entry name" value="Homeodomain-like"/>
    <property type="match status" value="1"/>
</dbReference>
<keyword evidence="10" id="KW-0238">DNA-binding</keyword>
<evidence type="ECO:0000256" key="2">
    <source>
        <dbReference type="ARBA" id="ARBA00008711"/>
    </source>
</evidence>
<dbReference type="GO" id="GO:0032259">
    <property type="term" value="P:methylation"/>
    <property type="evidence" value="ECO:0007669"/>
    <property type="project" value="UniProtKB-KW"/>
</dbReference>
<dbReference type="InterPro" id="IPR004026">
    <property type="entry name" value="Ada_DNA_repair_Zn-bd"/>
</dbReference>
<evidence type="ECO:0000256" key="7">
    <source>
        <dbReference type="ARBA" id="ARBA00022723"/>
    </source>
</evidence>
<gene>
    <name evidence="17" type="primary">ada_2</name>
    <name evidence="17" type="ORF">ASD8599_03624</name>
</gene>
<dbReference type="Proteomes" id="UP000244880">
    <property type="component" value="Unassembled WGS sequence"/>
</dbReference>
<dbReference type="FunFam" id="3.30.160.70:FF:000001">
    <property type="entry name" value="Methylated-DNA--protein-cysteine methyltransferase"/>
    <property type="match status" value="1"/>
</dbReference>
<dbReference type="EMBL" id="OMOR01000001">
    <property type="protein sequence ID" value="SPH22877.1"/>
    <property type="molecule type" value="Genomic_DNA"/>
</dbReference>
<dbReference type="OrthoDB" id="9802228at2"/>
<evidence type="ECO:0000256" key="15">
    <source>
        <dbReference type="PIRSR" id="PIRSR000409-3"/>
    </source>
</evidence>
<dbReference type="InterPro" id="IPR036631">
    <property type="entry name" value="MGMT_N_sf"/>
</dbReference>
<dbReference type="SUPFAM" id="SSF46767">
    <property type="entry name" value="Methylated DNA-protein cysteine methyltransferase, C-terminal domain"/>
    <property type="match status" value="1"/>
</dbReference>
<dbReference type="FunFam" id="1.10.10.10:FF:000214">
    <property type="entry name" value="Methylated-DNA--protein-cysteine methyltransferase"/>
    <property type="match status" value="1"/>
</dbReference>